<name>A0A1Y2CMP6_9FUNG</name>
<dbReference type="OrthoDB" id="2099909at2759"/>
<accession>A0A1Y2CMP6</accession>
<dbReference type="Proteomes" id="UP000193642">
    <property type="component" value="Unassembled WGS sequence"/>
</dbReference>
<feature type="transmembrane region" description="Helical" evidence="1">
    <location>
        <begin position="203"/>
        <end position="222"/>
    </location>
</feature>
<keyword evidence="1" id="KW-0812">Transmembrane</keyword>
<feature type="transmembrane region" description="Helical" evidence="1">
    <location>
        <begin position="276"/>
        <end position="299"/>
    </location>
</feature>
<feature type="transmembrane region" description="Helical" evidence="1">
    <location>
        <begin position="96"/>
        <end position="120"/>
    </location>
</feature>
<gene>
    <name evidence="2" type="ORF">BCR33DRAFT_848294</name>
</gene>
<dbReference type="EMBL" id="MCGO01000012">
    <property type="protein sequence ID" value="ORY48282.1"/>
    <property type="molecule type" value="Genomic_DNA"/>
</dbReference>
<evidence type="ECO:0000256" key="1">
    <source>
        <dbReference type="SAM" id="Phobius"/>
    </source>
</evidence>
<comment type="caution">
    <text evidence="2">The sequence shown here is derived from an EMBL/GenBank/DDBJ whole genome shotgun (WGS) entry which is preliminary data.</text>
</comment>
<organism evidence="2 3">
    <name type="scientific">Rhizoclosmatium globosum</name>
    <dbReference type="NCBI Taxonomy" id="329046"/>
    <lineage>
        <taxon>Eukaryota</taxon>
        <taxon>Fungi</taxon>
        <taxon>Fungi incertae sedis</taxon>
        <taxon>Chytridiomycota</taxon>
        <taxon>Chytridiomycota incertae sedis</taxon>
        <taxon>Chytridiomycetes</taxon>
        <taxon>Chytridiales</taxon>
        <taxon>Chytriomycetaceae</taxon>
        <taxon>Rhizoclosmatium</taxon>
    </lineage>
</organism>
<keyword evidence="3" id="KW-1185">Reference proteome</keyword>
<evidence type="ECO:0000313" key="2">
    <source>
        <dbReference type="EMBL" id="ORY48282.1"/>
    </source>
</evidence>
<keyword evidence="1" id="KW-1133">Transmembrane helix</keyword>
<dbReference type="AlphaFoldDB" id="A0A1Y2CMP6"/>
<feature type="transmembrane region" description="Helical" evidence="1">
    <location>
        <begin position="234"/>
        <end position="256"/>
    </location>
</feature>
<evidence type="ECO:0000313" key="3">
    <source>
        <dbReference type="Proteomes" id="UP000193642"/>
    </source>
</evidence>
<proteinExistence type="predicted"/>
<keyword evidence="1" id="KW-0472">Membrane</keyword>
<reference evidence="2 3" key="1">
    <citation type="submission" date="2016-07" db="EMBL/GenBank/DDBJ databases">
        <title>Pervasive Adenine N6-methylation of Active Genes in Fungi.</title>
        <authorList>
            <consortium name="DOE Joint Genome Institute"/>
            <person name="Mondo S.J."/>
            <person name="Dannebaum R.O."/>
            <person name="Kuo R.C."/>
            <person name="Labutti K."/>
            <person name="Haridas S."/>
            <person name="Kuo A."/>
            <person name="Salamov A."/>
            <person name="Ahrendt S.R."/>
            <person name="Lipzen A."/>
            <person name="Sullivan W."/>
            <person name="Andreopoulos W.B."/>
            <person name="Clum A."/>
            <person name="Lindquist E."/>
            <person name="Daum C."/>
            <person name="Ramamoorthy G.K."/>
            <person name="Gryganskyi A."/>
            <person name="Culley D."/>
            <person name="Magnuson J.K."/>
            <person name="James T.Y."/>
            <person name="O'Malley M.A."/>
            <person name="Stajich J.E."/>
            <person name="Spatafora J.W."/>
            <person name="Visel A."/>
            <person name="Grigoriev I.V."/>
        </authorList>
    </citation>
    <scope>NUCLEOTIDE SEQUENCE [LARGE SCALE GENOMIC DNA]</scope>
    <source>
        <strain evidence="2 3">JEL800</strain>
    </source>
</reference>
<sequence>MAQSERQRLEQEQKERDEEKVAYLMEKYKVTRRLAAAAVENGKYGTVDAETGLKSILERRQQKKIQIENFAKAGEKKASEGGRGYWFATDRKLKTVAAIVAFILIVSWTAQWVAFAMPYWKGDEYHTAGLFQACGNTDLVYDPKSTQLQPGPLYSWKCEPIDDYADRFIANLEQFQMYDAAKRYLDEAKQGKPLITVSRYLEASSTAADMYFGLFSLYLIVYPKMDDRINARNWYLAVFGVSLAPALCIIDSVLTFDNFKKLGVGLFNYDQQTSFYFSGDAIWVCTAIDIFLQYFFLYWAAKYQYKISKEIRDREDQELEAAKNKDIVNYDIPLEEVSLSA</sequence>
<protein>
    <submittedName>
        <fullName evidence="2">Uncharacterized protein</fullName>
    </submittedName>
</protein>